<dbReference type="Gene3D" id="2.40.30.10">
    <property type="entry name" value="Translation factors"/>
    <property type="match status" value="1"/>
</dbReference>
<dbReference type="Gene3D" id="3.40.50.300">
    <property type="entry name" value="P-loop containing nucleotide triphosphate hydrolases"/>
    <property type="match status" value="1"/>
</dbReference>
<dbReference type="InterPro" id="IPR005225">
    <property type="entry name" value="Small_GTP-bd"/>
</dbReference>
<dbReference type="PROSITE" id="PS00301">
    <property type="entry name" value="G_TR_1"/>
    <property type="match status" value="1"/>
</dbReference>
<keyword evidence="2" id="KW-0547">Nucleotide-binding</keyword>
<dbReference type="CDD" id="cd03713">
    <property type="entry name" value="EFG_mtEFG_C"/>
    <property type="match status" value="1"/>
</dbReference>
<gene>
    <name evidence="9" type="ORF">SPI_07424</name>
</gene>
<dbReference type="EMBL" id="AZHD01000015">
    <property type="protein sequence ID" value="OAA57043.1"/>
    <property type="molecule type" value="Genomic_DNA"/>
</dbReference>
<proteinExistence type="predicted"/>
<dbReference type="STRING" id="1081102.A0A167PUQ0"/>
<dbReference type="InterPro" id="IPR020568">
    <property type="entry name" value="Ribosomal_Su5_D2-typ_SF"/>
</dbReference>
<dbReference type="GO" id="GO:0005759">
    <property type="term" value="C:mitochondrial matrix"/>
    <property type="evidence" value="ECO:0007669"/>
    <property type="project" value="UniProtKB-ARBA"/>
</dbReference>
<feature type="domain" description="Tr-type G" evidence="8">
    <location>
        <begin position="1"/>
        <end position="270"/>
    </location>
</feature>
<dbReference type="SUPFAM" id="SSF50447">
    <property type="entry name" value="Translation proteins"/>
    <property type="match status" value="1"/>
</dbReference>
<dbReference type="SUPFAM" id="SSF54980">
    <property type="entry name" value="EF-G C-terminal domain-like"/>
    <property type="match status" value="2"/>
</dbReference>
<comment type="caution">
    <text evidence="9">The sequence shown here is derived from an EMBL/GenBank/DDBJ whole genome shotgun (WGS) entry which is preliminary data.</text>
</comment>
<evidence type="ECO:0000313" key="9">
    <source>
        <dbReference type="EMBL" id="OAA57043.1"/>
    </source>
</evidence>
<name>A0A167PUQ0_9HYPO</name>
<dbReference type="PRINTS" id="PR00315">
    <property type="entry name" value="ELONGATNFCT"/>
</dbReference>
<sequence>MLYYSGFSRHLGNVDHGDTITDFLPMERSRGITIQSAAITFNWPPRQHLPDGVQPKTINLIDTPGHQDFRFEVDRCLPVLDGAVCIIDAVKGVEAHTERVWASAEKHQIPRIVFVNKLDRDGASFKRSVLDIASRLNAWPLVCQLPLWEKDERFVGVVDVIHRRGMKWTSSGACTPLRDAALRSNAALWAELETARVKLIERLCDEDDELVEAFSEQGTDLPADVVQASIQRVVRRAPGRLVPVFAGASLRNIGVEPLLDAIVDYLPSPQQAPDVEVRVGGSGETVRLSDVVVAHGQEGGHKTKAAALAGTTAAQRHHHPSVGAVASVFKVVNDPSLFAGTHGMMTFVRVYHGALHKNSQLWNANLGHFEKPFQIAQVSAATIGEIPYLAPGQIGAVTGLKAARTGDTLHILPSHSHGTPLARLRSMTIRPPEVRPAVAFVSVEAYGPSETRRLEDALAKLAREDPSLRWSKDEKLETFVLSGMGQLHLDVAIDRLRTTYKVNAAFSDVQVDYKETLTAPAGPHRAVYDRLVAGRAGQAACTATIEPLSADADDAVSADAAGAAAAATVSSSTLDDGAIEEVHTFARDGNVVRVQLTAPAGTGAFPFDADMVSRQLFNGAYGALARGPRRGSLLHGCRVTVTFDAAADYAGAGSSTDAHIVNAALLAVRQALRTAHAQGAVAVLEPVMHVHIACPDDSAGAIQRDITGARGGFILEVRDAESRGSSGSTLVGTGGGGSSSSNNSTIDGGDSVDLAQVYAPPDPYETVQSLREPQRGVTRLLEIVAKVPLKEMLAYDSRLRSMTGGRHSFTMVLDRFERVVGSRQRDV</sequence>
<dbReference type="Gene3D" id="3.30.70.870">
    <property type="entry name" value="Elongation Factor G (Translational Gtpase), domain 3"/>
    <property type="match status" value="1"/>
</dbReference>
<dbReference type="SMART" id="SM00838">
    <property type="entry name" value="EFG_C"/>
    <property type="match status" value="1"/>
</dbReference>
<keyword evidence="5" id="KW-0342">GTP-binding</keyword>
<dbReference type="PANTHER" id="PTHR43261:SF1">
    <property type="entry name" value="RIBOSOME-RELEASING FACTOR 2, MITOCHONDRIAL"/>
    <property type="match status" value="1"/>
</dbReference>
<dbReference type="InterPro" id="IPR035647">
    <property type="entry name" value="EFG_III/V"/>
</dbReference>
<dbReference type="Gene3D" id="3.30.70.240">
    <property type="match status" value="1"/>
</dbReference>
<feature type="region of interest" description="Disordered" evidence="7">
    <location>
        <begin position="723"/>
        <end position="757"/>
    </location>
</feature>
<accession>A0A167PUQ0</accession>
<dbReference type="InterPro" id="IPR000795">
    <property type="entry name" value="T_Tr_GTP-bd_dom"/>
</dbReference>
<dbReference type="InterPro" id="IPR031157">
    <property type="entry name" value="G_TR_CS"/>
</dbReference>
<feature type="compositionally biased region" description="Low complexity" evidence="7">
    <location>
        <begin position="739"/>
        <end position="751"/>
    </location>
</feature>
<comment type="function">
    <text evidence="6">Catalyzes the GTP-dependent ribosomal translocation step during translation elongation. During this step, the ribosome changes from the pre-translocational (PRE) to the post-translocational (POST) state as the newly formed A-site-bound peptidyl-tRNA and P-site-bound deacylated tRNA move to the P and E sites, respectively. Catalyzes the coordinated movement of the two tRNA molecules, the mRNA and conformational changes in the ribosome.</text>
</comment>
<dbReference type="SUPFAM" id="SSF52540">
    <property type="entry name" value="P-loop containing nucleoside triphosphate hydrolases"/>
    <property type="match status" value="1"/>
</dbReference>
<dbReference type="FunFam" id="3.40.50.300:FF:000514">
    <property type="entry name" value="Ribosome-releasing factor 2, mitochondrial"/>
    <property type="match status" value="1"/>
</dbReference>
<evidence type="ECO:0000256" key="6">
    <source>
        <dbReference type="ARBA" id="ARBA00024731"/>
    </source>
</evidence>
<keyword evidence="9" id="KW-0251">Elongation factor</keyword>
<evidence type="ECO:0000256" key="4">
    <source>
        <dbReference type="ARBA" id="ARBA00023128"/>
    </source>
</evidence>
<dbReference type="CDD" id="cd16262">
    <property type="entry name" value="EFG_III"/>
    <property type="match status" value="1"/>
</dbReference>
<dbReference type="InterPro" id="IPR000640">
    <property type="entry name" value="EFG_V-like"/>
</dbReference>
<evidence type="ECO:0000256" key="2">
    <source>
        <dbReference type="ARBA" id="ARBA00022741"/>
    </source>
</evidence>
<dbReference type="InterPro" id="IPR035649">
    <property type="entry name" value="EFG_V"/>
</dbReference>
<dbReference type="InterPro" id="IPR041095">
    <property type="entry name" value="EFG_II"/>
</dbReference>
<dbReference type="InterPro" id="IPR009022">
    <property type="entry name" value="EFG_III"/>
</dbReference>
<dbReference type="GO" id="GO:0032790">
    <property type="term" value="P:ribosome disassembly"/>
    <property type="evidence" value="ECO:0007669"/>
    <property type="project" value="TreeGrafter"/>
</dbReference>
<evidence type="ECO:0000256" key="5">
    <source>
        <dbReference type="ARBA" id="ARBA00023134"/>
    </source>
</evidence>
<dbReference type="InterPro" id="IPR009000">
    <property type="entry name" value="Transl_B-barrel_sf"/>
</dbReference>
<evidence type="ECO:0000256" key="1">
    <source>
        <dbReference type="ARBA" id="ARBA00017891"/>
    </source>
</evidence>
<dbReference type="PANTHER" id="PTHR43261">
    <property type="entry name" value="TRANSLATION ELONGATION FACTOR G-RELATED"/>
    <property type="match status" value="1"/>
</dbReference>
<dbReference type="GO" id="GO:0003746">
    <property type="term" value="F:translation elongation factor activity"/>
    <property type="evidence" value="ECO:0007669"/>
    <property type="project" value="UniProtKB-KW"/>
</dbReference>
<dbReference type="GO" id="GO:0032543">
    <property type="term" value="P:mitochondrial translation"/>
    <property type="evidence" value="ECO:0007669"/>
    <property type="project" value="TreeGrafter"/>
</dbReference>
<dbReference type="AlphaFoldDB" id="A0A167PUQ0"/>
<keyword evidence="3" id="KW-0648">Protein biosynthesis</keyword>
<organism evidence="9 10">
    <name type="scientific">Niveomyces insectorum RCEF 264</name>
    <dbReference type="NCBI Taxonomy" id="1081102"/>
    <lineage>
        <taxon>Eukaryota</taxon>
        <taxon>Fungi</taxon>
        <taxon>Dikarya</taxon>
        <taxon>Ascomycota</taxon>
        <taxon>Pezizomycotina</taxon>
        <taxon>Sordariomycetes</taxon>
        <taxon>Hypocreomycetidae</taxon>
        <taxon>Hypocreales</taxon>
        <taxon>Cordycipitaceae</taxon>
        <taxon>Niveomyces</taxon>
    </lineage>
</organism>
<dbReference type="NCBIfam" id="TIGR00231">
    <property type="entry name" value="small_GTP"/>
    <property type="match status" value="1"/>
</dbReference>
<protein>
    <recommendedName>
        <fullName evidence="1">Elongation factor 2</fullName>
    </recommendedName>
</protein>
<dbReference type="Pfam" id="PF14492">
    <property type="entry name" value="EFG_III"/>
    <property type="match status" value="1"/>
</dbReference>
<dbReference type="GO" id="GO:0005525">
    <property type="term" value="F:GTP binding"/>
    <property type="evidence" value="ECO:0007669"/>
    <property type="project" value="UniProtKB-KW"/>
</dbReference>
<dbReference type="InterPro" id="IPR027417">
    <property type="entry name" value="P-loop_NTPase"/>
</dbReference>
<reference evidence="9 10" key="1">
    <citation type="journal article" date="2016" name="Genome Biol. Evol.">
        <title>Divergent and convergent evolution of fungal pathogenicity.</title>
        <authorList>
            <person name="Shang Y."/>
            <person name="Xiao G."/>
            <person name="Zheng P."/>
            <person name="Cen K."/>
            <person name="Zhan S."/>
            <person name="Wang C."/>
        </authorList>
    </citation>
    <scope>NUCLEOTIDE SEQUENCE [LARGE SCALE GENOMIC DNA]</scope>
    <source>
        <strain evidence="9 10">RCEF 264</strain>
    </source>
</reference>
<dbReference type="Pfam" id="PF00009">
    <property type="entry name" value="GTP_EFTU"/>
    <property type="match status" value="1"/>
</dbReference>
<evidence type="ECO:0000259" key="8">
    <source>
        <dbReference type="PROSITE" id="PS51722"/>
    </source>
</evidence>
<dbReference type="SUPFAM" id="SSF54211">
    <property type="entry name" value="Ribosomal protein S5 domain 2-like"/>
    <property type="match status" value="1"/>
</dbReference>
<dbReference type="Proteomes" id="UP000076874">
    <property type="component" value="Unassembled WGS sequence"/>
</dbReference>
<evidence type="ECO:0000256" key="7">
    <source>
        <dbReference type="SAM" id="MobiDB-lite"/>
    </source>
</evidence>
<dbReference type="PROSITE" id="PS51722">
    <property type="entry name" value="G_TR_2"/>
    <property type="match status" value="1"/>
</dbReference>
<evidence type="ECO:0000256" key="3">
    <source>
        <dbReference type="ARBA" id="ARBA00022917"/>
    </source>
</evidence>
<dbReference type="GO" id="GO:0003924">
    <property type="term" value="F:GTPase activity"/>
    <property type="evidence" value="ECO:0007669"/>
    <property type="project" value="InterPro"/>
</dbReference>
<evidence type="ECO:0000313" key="10">
    <source>
        <dbReference type="Proteomes" id="UP000076874"/>
    </source>
</evidence>
<dbReference type="OrthoDB" id="198619at2759"/>
<keyword evidence="10" id="KW-1185">Reference proteome</keyword>
<keyword evidence="4" id="KW-0496">Mitochondrion</keyword>